<evidence type="ECO:0000256" key="2">
    <source>
        <dbReference type="ARBA" id="ARBA00022771"/>
    </source>
</evidence>
<dbReference type="Proteomes" id="UP000694546">
    <property type="component" value="Chromosome 16"/>
</dbReference>
<dbReference type="AlphaFoldDB" id="A0A8C5CCH7"/>
<evidence type="ECO:0000313" key="5">
    <source>
        <dbReference type="Ensembl" id="ENSGMOP00000058954.1"/>
    </source>
</evidence>
<proteinExistence type="predicted"/>
<dbReference type="InterPro" id="IPR013083">
    <property type="entry name" value="Znf_RING/FYVE/PHD"/>
</dbReference>
<dbReference type="PANTHER" id="PTHR16295:SF17">
    <property type="entry name" value="XIAP-ASSOCIATED FACTOR 1"/>
    <property type="match status" value="1"/>
</dbReference>
<accession>A0A8C5CCH7</accession>
<dbReference type="GO" id="GO:0005739">
    <property type="term" value="C:mitochondrion"/>
    <property type="evidence" value="ECO:0007669"/>
    <property type="project" value="TreeGrafter"/>
</dbReference>
<dbReference type="InterPro" id="IPR049439">
    <property type="entry name" value="TRAFD1-XIAF1_Znf"/>
</dbReference>
<keyword evidence="6" id="KW-1185">Reference proteome</keyword>
<evidence type="ECO:0000256" key="3">
    <source>
        <dbReference type="ARBA" id="ARBA00022833"/>
    </source>
</evidence>
<dbReference type="SUPFAM" id="SSF49599">
    <property type="entry name" value="TRAF domain-like"/>
    <property type="match status" value="1"/>
</dbReference>
<dbReference type="Pfam" id="PF21366">
    <property type="entry name" value="TRAFD1-XIAF1_ZnF"/>
    <property type="match status" value="1"/>
</dbReference>
<organism evidence="5 6">
    <name type="scientific">Gadus morhua</name>
    <name type="common">Atlantic cod</name>
    <dbReference type="NCBI Taxonomy" id="8049"/>
    <lineage>
        <taxon>Eukaryota</taxon>
        <taxon>Metazoa</taxon>
        <taxon>Chordata</taxon>
        <taxon>Craniata</taxon>
        <taxon>Vertebrata</taxon>
        <taxon>Euteleostomi</taxon>
        <taxon>Actinopterygii</taxon>
        <taxon>Neopterygii</taxon>
        <taxon>Teleostei</taxon>
        <taxon>Neoteleostei</taxon>
        <taxon>Acanthomorphata</taxon>
        <taxon>Zeiogadaria</taxon>
        <taxon>Gadariae</taxon>
        <taxon>Gadiformes</taxon>
        <taxon>Gadoidei</taxon>
        <taxon>Gadidae</taxon>
        <taxon>Gadus</taxon>
    </lineage>
</organism>
<dbReference type="GO" id="GO:0008270">
    <property type="term" value="F:zinc ion binding"/>
    <property type="evidence" value="ECO:0007669"/>
    <property type="project" value="UniProtKB-KW"/>
</dbReference>
<feature type="domain" description="TRAFD1/XAF1 zinc finger" evidence="4">
    <location>
        <begin position="91"/>
        <end position="131"/>
    </location>
</feature>
<dbReference type="PANTHER" id="PTHR16295">
    <property type="entry name" value="TRAF-TYPE ZINC FINGER PROTEIN-RELATED"/>
    <property type="match status" value="1"/>
</dbReference>
<name>A0A8C5CCH7_GADMO</name>
<reference evidence="5" key="2">
    <citation type="submission" date="2025-09" db="UniProtKB">
        <authorList>
            <consortium name="Ensembl"/>
        </authorList>
    </citation>
    <scope>IDENTIFICATION</scope>
</reference>
<keyword evidence="3" id="KW-0862">Zinc</keyword>
<protein>
    <recommendedName>
        <fullName evidence="4">TRAFD1/XAF1 zinc finger domain-containing protein</fullName>
    </recommendedName>
</protein>
<evidence type="ECO:0000313" key="6">
    <source>
        <dbReference type="Proteomes" id="UP000694546"/>
    </source>
</evidence>
<dbReference type="InterPro" id="IPR051986">
    <property type="entry name" value="Innate_Immune_Apopt_Reg"/>
</dbReference>
<evidence type="ECO:0000256" key="1">
    <source>
        <dbReference type="ARBA" id="ARBA00022723"/>
    </source>
</evidence>
<dbReference type="Ensembl" id="ENSGMOT00000024952.1">
    <property type="protein sequence ID" value="ENSGMOP00000058954.1"/>
    <property type="gene ID" value="ENSGMOG00000031650.1"/>
</dbReference>
<keyword evidence="2" id="KW-0863">Zinc-finger</keyword>
<dbReference type="Gene3D" id="3.30.40.10">
    <property type="entry name" value="Zinc/RING finger domain, C3HC4 (zinc finger)"/>
    <property type="match status" value="2"/>
</dbReference>
<dbReference type="OMA" id="HCGEMVA"/>
<reference evidence="5" key="1">
    <citation type="submission" date="2025-08" db="UniProtKB">
        <authorList>
            <consortium name="Ensembl"/>
        </authorList>
    </citation>
    <scope>IDENTIFICATION</scope>
</reference>
<keyword evidence="1" id="KW-0479">Metal-binding</keyword>
<sequence>SSWMLSACENCSAEVLVDNLALHESHCGRFLCLCPDCGETVSREQLEQHRLEEHSQIKCPGCDQQMECRSLVDHKVEECTARLLCCDFCELELPVRRLEEHQQVCGSRTEHCNTCHRYVLLRNLAQHTLACPATAGPATSWPLGGKWYHLWRSERK</sequence>
<dbReference type="GeneTree" id="ENSGT00530000063869"/>
<evidence type="ECO:0000259" key="4">
    <source>
        <dbReference type="Pfam" id="PF21366"/>
    </source>
</evidence>